<evidence type="ECO:0000313" key="1">
    <source>
        <dbReference type="EMBL" id="KAK2191017.1"/>
    </source>
</evidence>
<dbReference type="Proteomes" id="UP001209878">
    <property type="component" value="Unassembled WGS sequence"/>
</dbReference>
<organism evidence="1 2">
    <name type="scientific">Ridgeia piscesae</name>
    <name type="common">Tubeworm</name>
    <dbReference type="NCBI Taxonomy" id="27915"/>
    <lineage>
        <taxon>Eukaryota</taxon>
        <taxon>Metazoa</taxon>
        <taxon>Spiralia</taxon>
        <taxon>Lophotrochozoa</taxon>
        <taxon>Annelida</taxon>
        <taxon>Polychaeta</taxon>
        <taxon>Sedentaria</taxon>
        <taxon>Canalipalpata</taxon>
        <taxon>Sabellida</taxon>
        <taxon>Siboglinidae</taxon>
        <taxon>Ridgeia</taxon>
    </lineage>
</organism>
<evidence type="ECO:0000313" key="2">
    <source>
        <dbReference type="Proteomes" id="UP001209878"/>
    </source>
</evidence>
<keyword evidence="2" id="KW-1185">Reference proteome</keyword>
<reference evidence="1" key="1">
    <citation type="journal article" date="2023" name="Mol. Biol. Evol.">
        <title>Third-Generation Sequencing Reveals the Adaptive Role of the Epigenome in Three Deep-Sea Polychaetes.</title>
        <authorList>
            <person name="Perez M."/>
            <person name="Aroh O."/>
            <person name="Sun Y."/>
            <person name="Lan Y."/>
            <person name="Juniper S.K."/>
            <person name="Young C.R."/>
            <person name="Angers B."/>
            <person name="Qian P.Y."/>
        </authorList>
    </citation>
    <scope>NUCLEOTIDE SEQUENCE</scope>
    <source>
        <strain evidence="1">R07B-5</strain>
    </source>
</reference>
<gene>
    <name evidence="1" type="ORF">NP493_62g00006</name>
</gene>
<sequence length="207" mass="22995">MRWASAVISIKALSQCLGALPMRRLDRSGELSCQHYPREDTHRLHVWHCQYYDHISIGDDVLVRCLWSSVTSQSTVLLGRLVAAVSSPGIASCWRTGCSRRFLPGPADRAGLALRVDRDVQELPSRPRGPGDPSRAAPGDLVVRPNVPFSNLVAPIRPAFPLRLRRCVPCHPYPRVSLQTQAILGVLPFQEVLEASLSLKSLWARFT</sequence>
<name>A0AAD9PAC2_RIDPI</name>
<comment type="caution">
    <text evidence="1">The sequence shown here is derived from an EMBL/GenBank/DDBJ whole genome shotgun (WGS) entry which is preliminary data.</text>
</comment>
<protein>
    <submittedName>
        <fullName evidence="1">Uncharacterized protein</fullName>
    </submittedName>
</protein>
<dbReference type="AlphaFoldDB" id="A0AAD9PAC2"/>
<accession>A0AAD9PAC2</accession>
<proteinExistence type="predicted"/>
<dbReference type="EMBL" id="JAODUO010000062">
    <property type="protein sequence ID" value="KAK2191017.1"/>
    <property type="molecule type" value="Genomic_DNA"/>
</dbReference>